<comment type="caution">
    <text evidence="1">The sequence shown here is derived from an EMBL/GenBank/DDBJ whole genome shotgun (WGS) entry which is preliminary data.</text>
</comment>
<accession>A0ABV3Q648</accession>
<sequence>MSNQFFDFIAKYLSDYFRKRTVNPGERYYLRLNSIQDVENFKTSLENSIITERFIFELDNGEQYITNLIPISDGLVVAYNNSQVSSDFLVTLRNRISDQEQGSIWEGKALLSIISSELDSITGGSISLVSGKMPLHPDVISEYLKENIGNSISSSTESIVLEQYLEKMKQERQTHFINFYDFQDVFKILDQRSIEFDDYKRMGLFKDDNLVDYSGVNQRKRLEKNRELFSITNHINENNLDKSELEKYFMPKEASTLAKDEWEKVLFSKVQRSNEDREKQNKKTKVELLSLECEKGIEIYKRQLSETVAGRRKYQVIIFSDGEEFNFDANISIKYSEQSTLKKSFVSTSPESNFEVQTKKSKITVGVPKSYGEVIFGKVHYKHENKIQLGVELNICVIPISSSNVFENHKHHFEINVKDKQIILPIGDYSIDLGEPPHGFNEPFTVSKKDQIIEVEELGAFTVKIDELLAESEDPIQFRTLIRGVQIPIRLEGDQTSIVPITPNKLRKIQREEQISFNYNDGKVTGNEHQFSLSSGYRSFIELECQWLRGGFFSANYINGYLKENEQFVLPEDLSESYSRFINSFIEKPPSLVLWTENVIQRAKDYLNEFISHVENMNEERPAGSTGINIFNLGLIRLNEEIWLTPFHPINVAYKIQEIEELRQENVDTSILDRLRSDGLLPYIYGNKNEVFSPDQQENVPGWILYKKKETSNVLDADLYLNKVIKGKLDQFKNHFTYYFIKKSKAPFKIQVINILNDYQVIRGILDWYLEELSSNPISPVPIEIKIFRSELGESYSEIYTALRDPEELEDKFKIKLKVKDLSKDEIFKSFQRNIRFSVQTDLDQVDYSHIAFYKMHSQQNFAVQNMEHLASGVSLNGLYSSTPSKKFEEDYRTGYGTEDMQNGENFLIKVAYYVNELSANLENEATNTYVKGRGIVSRTSYKDLELIKTILEKPIWVTFVDPGVELDFFENLLDDLIVIHYSDQYSSSSKYDAVTVTSRSKQFNNVIEEYLDSVDITTKHNQSNIESIISAFNTINGEWLLKIVGSKGYFAKEKLSIIAAIKATLAYLNHKNILWVPISLEEVLRVAGAANLNKKDGIFTAKNLGVTGQHSDDLLFIGLEDSDSGLKFHLHPMEVKVGRNEPGVMRKAEEQIQKTVALLEEELINKEDGFVKKFYQNFFIQLFVSNAKRIEETNFWPKKEYKLTKNTLGKLKKGDFTFNQHLHSYIGQGSVFSFNREMTSRSNNLEGNVLKINLLEEDVKRCLLSSVDGLEDWLTGSKTELVRETILKYCYSDKQVVEDVDLIESITRSLV</sequence>
<dbReference type="NCBIfam" id="TIGR03237">
    <property type="entry name" value="dnd_assoc_2"/>
    <property type="match status" value="1"/>
</dbReference>
<gene>
    <name evidence="1" type="primary">dptH</name>
    <name evidence="1" type="ORF">AB1471_12470</name>
</gene>
<reference evidence="1 2" key="1">
    <citation type="journal article" date="1979" name="Int. J. Syst. Evol. Microbiol.">
        <title>Bacillus globisporus subsp. marinus subsp. nov.</title>
        <authorList>
            <person name="Liu H."/>
        </authorList>
    </citation>
    <scope>NUCLEOTIDE SEQUENCE [LARGE SCALE GENOMIC DNA]</scope>
    <source>
        <strain evidence="1 2">DSM 1297</strain>
    </source>
</reference>
<dbReference type="InterPro" id="IPR017646">
    <property type="entry name" value="Dnd_assoc_2"/>
</dbReference>
<evidence type="ECO:0000313" key="2">
    <source>
        <dbReference type="Proteomes" id="UP001556040"/>
    </source>
</evidence>
<keyword evidence="2" id="KW-1185">Reference proteome</keyword>
<dbReference type="EMBL" id="JBFMIA010000012">
    <property type="protein sequence ID" value="MEW9502603.1"/>
    <property type="molecule type" value="Genomic_DNA"/>
</dbReference>
<dbReference type="RefSeq" id="WP_367780095.1">
    <property type="nucleotide sequence ID" value="NZ_JBFMIA010000012.1"/>
</dbReference>
<evidence type="ECO:0000313" key="1">
    <source>
        <dbReference type="EMBL" id="MEW9502603.1"/>
    </source>
</evidence>
<dbReference type="Proteomes" id="UP001556040">
    <property type="component" value="Unassembled WGS sequence"/>
</dbReference>
<protein>
    <submittedName>
        <fullName evidence="1">DNA phosphorothioation-dependent restriction protein DptH</fullName>
    </submittedName>
</protein>
<organism evidence="1 2">
    <name type="scientific">Jeotgalibacillus marinus</name>
    <dbReference type="NCBI Taxonomy" id="86667"/>
    <lineage>
        <taxon>Bacteria</taxon>
        <taxon>Bacillati</taxon>
        <taxon>Bacillota</taxon>
        <taxon>Bacilli</taxon>
        <taxon>Bacillales</taxon>
        <taxon>Caryophanaceae</taxon>
        <taxon>Jeotgalibacillus</taxon>
    </lineage>
</organism>
<proteinExistence type="predicted"/>
<name>A0ABV3Q648_9BACL</name>